<evidence type="ECO:0000313" key="5">
    <source>
        <dbReference type="EMBL" id="RKF58312.1"/>
    </source>
</evidence>
<reference evidence="5 6" key="1">
    <citation type="journal article" date="2018" name="BMC Genomics">
        <title>Comparative genome analyses reveal sequence features reflecting distinct modes of host-adaptation between dicot and monocot powdery mildew.</title>
        <authorList>
            <person name="Wu Y."/>
            <person name="Ma X."/>
            <person name="Pan Z."/>
            <person name="Kale S.D."/>
            <person name="Song Y."/>
            <person name="King H."/>
            <person name="Zhang Q."/>
            <person name="Presley C."/>
            <person name="Deng X."/>
            <person name="Wei C.I."/>
            <person name="Xiao S."/>
        </authorList>
    </citation>
    <scope>NUCLEOTIDE SEQUENCE [LARGE SCALE GENOMIC DNA]</scope>
    <source>
        <strain evidence="5">UMSG3</strain>
    </source>
</reference>
<proteinExistence type="inferred from homology"/>
<evidence type="ECO:0000256" key="2">
    <source>
        <dbReference type="ARBA" id="ARBA00022980"/>
    </source>
</evidence>
<evidence type="ECO:0000256" key="4">
    <source>
        <dbReference type="RuleBase" id="RU003445"/>
    </source>
</evidence>
<comment type="similarity">
    <text evidence="1 4">Belongs to the eukaryotic ribosomal protein eL38 family.</text>
</comment>
<dbReference type="Pfam" id="PF01781">
    <property type="entry name" value="Ribosomal_L38e"/>
    <property type="match status" value="1"/>
</dbReference>
<keyword evidence="6" id="KW-1185">Reference proteome</keyword>
<dbReference type="EMBL" id="MCBQ01018300">
    <property type="protein sequence ID" value="RKF58312.1"/>
    <property type="molecule type" value="Genomic_DNA"/>
</dbReference>
<evidence type="ECO:0000313" key="6">
    <source>
        <dbReference type="Proteomes" id="UP000283383"/>
    </source>
</evidence>
<comment type="caution">
    <text evidence="5">The sequence shown here is derived from an EMBL/GenBank/DDBJ whole genome shotgun (WGS) entry which is preliminary data.</text>
</comment>
<dbReference type="PANTHER" id="PTHR10965:SF0">
    <property type="entry name" value="LARGE RIBOSOMAL SUBUNIT PROTEIN EL38"/>
    <property type="match status" value="1"/>
</dbReference>
<accession>A0A420HLK8</accession>
<dbReference type="InterPro" id="IPR002675">
    <property type="entry name" value="Ribosomal_eL38"/>
</dbReference>
<dbReference type="GO" id="GO:0006412">
    <property type="term" value="P:translation"/>
    <property type="evidence" value="ECO:0007669"/>
    <property type="project" value="InterPro"/>
</dbReference>
<dbReference type="GO" id="GO:0003735">
    <property type="term" value="F:structural constituent of ribosome"/>
    <property type="evidence" value="ECO:0007669"/>
    <property type="project" value="InterPro"/>
</dbReference>
<protein>
    <submittedName>
        <fullName evidence="5">60S ribosomal protein L38</fullName>
    </submittedName>
</protein>
<dbReference type="PANTHER" id="PTHR10965">
    <property type="entry name" value="60S RIBOSOMAL PROTEIN L38"/>
    <property type="match status" value="1"/>
</dbReference>
<dbReference type="Proteomes" id="UP000283383">
    <property type="component" value="Unassembled WGS sequence"/>
</dbReference>
<evidence type="ECO:0000256" key="1">
    <source>
        <dbReference type="ARBA" id="ARBA00007803"/>
    </source>
</evidence>
<keyword evidence="3 4" id="KW-0687">Ribonucleoprotein</keyword>
<evidence type="ECO:0000256" key="3">
    <source>
        <dbReference type="ARBA" id="ARBA00023274"/>
    </source>
</evidence>
<dbReference type="GO" id="GO:0022618">
    <property type="term" value="P:protein-RNA complex assembly"/>
    <property type="evidence" value="ECO:0007669"/>
    <property type="project" value="TreeGrafter"/>
</dbReference>
<name>A0A420HLK8_9PEZI</name>
<sequence>MPRETSDIKQTKFKVRCQRYLYTLVLKDSEKVEKLKQSLPPNLVIADTPKKNAKGKRTAQLEFLFGIRKRSDQSVNRVAYTTIKASVKRIKLQSKFQDIT</sequence>
<keyword evidence="2 4" id="KW-0689">Ribosomal protein</keyword>
<dbReference type="GO" id="GO:0022625">
    <property type="term" value="C:cytosolic large ribosomal subunit"/>
    <property type="evidence" value="ECO:0007669"/>
    <property type="project" value="TreeGrafter"/>
</dbReference>
<dbReference type="STRING" id="62708.A0A420HLK8"/>
<dbReference type="AlphaFoldDB" id="A0A420HLK8"/>
<dbReference type="InterPro" id="IPR038464">
    <property type="entry name" value="Ribosomal_eL38_sf"/>
</dbReference>
<gene>
    <name evidence="5" type="ORF">GcM3_182008</name>
</gene>
<dbReference type="Gene3D" id="3.30.720.90">
    <property type="match status" value="1"/>
</dbReference>
<organism evidence="5 6">
    <name type="scientific">Golovinomyces cichoracearum</name>
    <dbReference type="NCBI Taxonomy" id="62708"/>
    <lineage>
        <taxon>Eukaryota</taxon>
        <taxon>Fungi</taxon>
        <taxon>Dikarya</taxon>
        <taxon>Ascomycota</taxon>
        <taxon>Pezizomycotina</taxon>
        <taxon>Leotiomycetes</taxon>
        <taxon>Erysiphales</taxon>
        <taxon>Erysiphaceae</taxon>
        <taxon>Golovinomyces</taxon>
    </lineage>
</organism>